<evidence type="ECO:0000313" key="4">
    <source>
        <dbReference type="Proteomes" id="UP001143543"/>
    </source>
</evidence>
<evidence type="ECO:0000256" key="1">
    <source>
        <dbReference type="SAM" id="SignalP"/>
    </source>
</evidence>
<reference evidence="3" key="1">
    <citation type="submission" date="2022-07" db="EMBL/GenBank/DDBJ databases">
        <title>Taxonomy of Novel Oxalotrophic and Methylotrophic Bacteria.</title>
        <authorList>
            <person name="Sahin N."/>
            <person name="Tani A."/>
        </authorList>
    </citation>
    <scope>NUCLEOTIDE SEQUENCE</scope>
    <source>
        <strain evidence="3">Y10</strain>
    </source>
</reference>
<dbReference type="Pfam" id="PF00144">
    <property type="entry name" value="Beta-lactamase"/>
    <property type="match status" value="1"/>
</dbReference>
<dbReference type="Gene3D" id="3.40.710.10">
    <property type="entry name" value="DD-peptidase/beta-lactamase superfamily"/>
    <property type="match status" value="1"/>
</dbReference>
<organism evidence="3 4">
    <name type="scientific">Neptunitalea lumnitzerae</name>
    <dbReference type="NCBI Taxonomy" id="2965509"/>
    <lineage>
        <taxon>Bacteria</taxon>
        <taxon>Pseudomonadati</taxon>
        <taxon>Bacteroidota</taxon>
        <taxon>Flavobacteriia</taxon>
        <taxon>Flavobacteriales</taxon>
        <taxon>Flavobacteriaceae</taxon>
        <taxon>Neptunitalea</taxon>
    </lineage>
</organism>
<accession>A0ABQ5MNR5</accession>
<dbReference type="InterPro" id="IPR012338">
    <property type="entry name" value="Beta-lactam/transpept-like"/>
</dbReference>
<keyword evidence="1" id="KW-0732">Signal</keyword>
<dbReference type="EMBL" id="BRVO01000004">
    <property type="protein sequence ID" value="GLB50637.1"/>
    <property type="molecule type" value="Genomic_DNA"/>
</dbReference>
<dbReference type="InterPro" id="IPR001466">
    <property type="entry name" value="Beta-lactam-related"/>
</dbReference>
<protein>
    <submittedName>
        <fullName evidence="3">Serine hydrolase</fullName>
    </submittedName>
</protein>
<name>A0ABQ5MNR5_9FLAO</name>
<feature type="domain" description="Beta-lactamase-related" evidence="2">
    <location>
        <begin position="83"/>
        <end position="344"/>
    </location>
</feature>
<proteinExistence type="predicted"/>
<gene>
    <name evidence="3" type="ORF">Y10_30050</name>
</gene>
<evidence type="ECO:0000259" key="2">
    <source>
        <dbReference type="Pfam" id="PF00144"/>
    </source>
</evidence>
<dbReference type="PANTHER" id="PTHR43283">
    <property type="entry name" value="BETA-LACTAMASE-RELATED"/>
    <property type="match status" value="1"/>
</dbReference>
<dbReference type="Proteomes" id="UP001143543">
    <property type="component" value="Unassembled WGS sequence"/>
</dbReference>
<comment type="caution">
    <text evidence="3">The sequence shown here is derived from an EMBL/GenBank/DDBJ whole genome shotgun (WGS) entry which is preliminary data.</text>
</comment>
<evidence type="ECO:0000313" key="3">
    <source>
        <dbReference type="EMBL" id="GLB50637.1"/>
    </source>
</evidence>
<feature type="chain" id="PRO_5046183934" evidence="1">
    <location>
        <begin position="25"/>
        <end position="366"/>
    </location>
</feature>
<dbReference type="SUPFAM" id="SSF56601">
    <property type="entry name" value="beta-lactamase/transpeptidase-like"/>
    <property type="match status" value="1"/>
</dbReference>
<keyword evidence="4" id="KW-1185">Reference proteome</keyword>
<keyword evidence="3" id="KW-0378">Hydrolase</keyword>
<dbReference type="InterPro" id="IPR050789">
    <property type="entry name" value="Diverse_Enzym_Activities"/>
</dbReference>
<dbReference type="GO" id="GO:0016787">
    <property type="term" value="F:hydrolase activity"/>
    <property type="evidence" value="ECO:0007669"/>
    <property type="project" value="UniProtKB-KW"/>
</dbReference>
<feature type="signal peptide" evidence="1">
    <location>
        <begin position="1"/>
        <end position="24"/>
    </location>
</feature>
<dbReference type="PANTHER" id="PTHR43283:SF7">
    <property type="entry name" value="BETA-LACTAMASE-RELATED DOMAIN-CONTAINING PROTEIN"/>
    <property type="match status" value="1"/>
</dbReference>
<sequence length="366" mass="41382">MLQIYSLNTIIMLRYLLIPFLCVALCSCTSEDTTPVEQPVTENWYYPPNNSSEWTTTSIEEAGWNSAKLADLLAFLEDKNTKSFIILKNGNIVVEHYFDDFDESSIWYWASAGKTLTSTVTGIAQDEGYLTIETPVNNYLGNWTSLPQEKENLIQCKHLLTMTSGIDDSLGDDVSPENLHYLSDAGSRWAYHNVYVKTQDVVANATNQSWNTYFNQKLRNPIGMTGAWTNLNNLNVYWSNTRSMARFGLLIAANGNWNGTQIISESYLNEATNTSQNINDAYGYLWWLNGKNSYHLPQSQLEYSGSLIPEAPSDMFAALGKNDQKIYIVPSEKLVIIRMGESADGDNFALSDFDNLLWEKINAFME</sequence>